<protein>
    <submittedName>
        <fullName evidence="2">Uncharacterized protein</fullName>
    </submittedName>
</protein>
<dbReference type="AlphaFoldDB" id="A0A165RR22"/>
<sequence length="102" mass="11653">MSFFPTQYKPLVRQEGFSPPDAPFDLPDAFRPKFPAHDFGDELATLMVQSPPPLSHERSTQDPDYDDRPYRHAHNIFDISAPQTMQSFPAHFSLPPPSHLHP</sequence>
<dbReference type="OrthoDB" id="690068at2759"/>
<dbReference type="STRING" id="1314782.A0A165RR22"/>
<proteinExistence type="predicted"/>
<dbReference type="EMBL" id="KV425579">
    <property type="protein sequence ID" value="KZT24158.1"/>
    <property type="molecule type" value="Genomic_DNA"/>
</dbReference>
<evidence type="ECO:0000313" key="3">
    <source>
        <dbReference type="Proteomes" id="UP000076761"/>
    </source>
</evidence>
<dbReference type="Proteomes" id="UP000076761">
    <property type="component" value="Unassembled WGS sequence"/>
</dbReference>
<keyword evidence="3" id="KW-1185">Reference proteome</keyword>
<feature type="compositionally biased region" description="Basic and acidic residues" evidence="1">
    <location>
        <begin position="55"/>
        <end position="70"/>
    </location>
</feature>
<dbReference type="InParanoid" id="A0A165RR22"/>
<reference evidence="2 3" key="1">
    <citation type="journal article" date="2016" name="Mol. Biol. Evol.">
        <title>Comparative Genomics of Early-Diverging Mushroom-Forming Fungi Provides Insights into the Origins of Lignocellulose Decay Capabilities.</title>
        <authorList>
            <person name="Nagy L.G."/>
            <person name="Riley R."/>
            <person name="Tritt A."/>
            <person name="Adam C."/>
            <person name="Daum C."/>
            <person name="Floudas D."/>
            <person name="Sun H."/>
            <person name="Yadav J.S."/>
            <person name="Pangilinan J."/>
            <person name="Larsson K.H."/>
            <person name="Matsuura K."/>
            <person name="Barry K."/>
            <person name="Labutti K."/>
            <person name="Kuo R."/>
            <person name="Ohm R.A."/>
            <person name="Bhattacharya S.S."/>
            <person name="Shirouzu T."/>
            <person name="Yoshinaga Y."/>
            <person name="Martin F.M."/>
            <person name="Grigoriev I.V."/>
            <person name="Hibbett D.S."/>
        </authorList>
    </citation>
    <scope>NUCLEOTIDE SEQUENCE [LARGE SCALE GENOMIC DNA]</scope>
    <source>
        <strain evidence="2 3">HHB14362 ss-1</strain>
    </source>
</reference>
<evidence type="ECO:0000313" key="2">
    <source>
        <dbReference type="EMBL" id="KZT24158.1"/>
    </source>
</evidence>
<name>A0A165RR22_9AGAM</name>
<evidence type="ECO:0000256" key="1">
    <source>
        <dbReference type="SAM" id="MobiDB-lite"/>
    </source>
</evidence>
<feature type="non-terminal residue" evidence="2">
    <location>
        <position position="102"/>
    </location>
</feature>
<feature type="region of interest" description="Disordered" evidence="1">
    <location>
        <begin position="48"/>
        <end position="70"/>
    </location>
</feature>
<gene>
    <name evidence="2" type="ORF">NEOLEDRAFT_1179422</name>
</gene>
<feature type="region of interest" description="Disordered" evidence="1">
    <location>
        <begin position="1"/>
        <end position="30"/>
    </location>
</feature>
<feature type="compositionally biased region" description="Low complexity" evidence="1">
    <location>
        <begin position="17"/>
        <end position="27"/>
    </location>
</feature>
<accession>A0A165RR22</accession>
<organism evidence="2 3">
    <name type="scientific">Neolentinus lepideus HHB14362 ss-1</name>
    <dbReference type="NCBI Taxonomy" id="1314782"/>
    <lineage>
        <taxon>Eukaryota</taxon>
        <taxon>Fungi</taxon>
        <taxon>Dikarya</taxon>
        <taxon>Basidiomycota</taxon>
        <taxon>Agaricomycotina</taxon>
        <taxon>Agaricomycetes</taxon>
        <taxon>Gloeophyllales</taxon>
        <taxon>Gloeophyllaceae</taxon>
        <taxon>Neolentinus</taxon>
    </lineage>
</organism>